<dbReference type="EMBL" id="JAJNEC010000006">
    <property type="protein sequence ID" value="MCD2424979.1"/>
    <property type="molecule type" value="Genomic_DNA"/>
</dbReference>
<evidence type="ECO:0000313" key="8">
    <source>
        <dbReference type="EMBL" id="MCD2424979.1"/>
    </source>
</evidence>
<evidence type="ECO:0000256" key="3">
    <source>
        <dbReference type="ARBA" id="ARBA00022801"/>
    </source>
</evidence>
<reference evidence="8 9" key="1">
    <citation type="submission" date="2021-11" db="EMBL/GenBank/DDBJ databases">
        <title>Genomic of Niabella pedocola.</title>
        <authorList>
            <person name="Wu T."/>
        </authorList>
    </citation>
    <scope>NUCLEOTIDE SEQUENCE [LARGE SCALE GENOMIC DNA]</scope>
    <source>
        <strain evidence="8 9">JCM 31011</strain>
    </source>
</reference>
<dbReference type="InterPro" id="IPR002502">
    <property type="entry name" value="Amidase_domain"/>
</dbReference>
<dbReference type="PANTHER" id="PTHR30417">
    <property type="entry name" value="N-ACETYLMURAMOYL-L-ALANINE AMIDASE AMID"/>
    <property type="match status" value="1"/>
</dbReference>
<dbReference type="InterPro" id="IPR036505">
    <property type="entry name" value="Amidase/PGRP_sf"/>
</dbReference>
<evidence type="ECO:0000313" key="9">
    <source>
        <dbReference type="Proteomes" id="UP001199816"/>
    </source>
</evidence>
<sequence length="357" mass="40380">MLSSKALFRMALLMVVLYACGTSQPARRNVLSRTSPPANQKPANPDNNRNPNQTTFTKPEQITTRKPPEERPVVNTKVERREEPETDNTAANTSAGYRSPAFYRNITDSIQRVAAKPSYYKITENLFKEMAVVPNPKNPAVNSQWYTTVNFDARKPNYVILHHTAQTSAEQTLFTFSISRTSVSAHFVVGRDGITYQMLNEYMRAWHAGRSKWGSITDMNSCSIGIEIDNNGTEPFSDAQISSLIKLLGYLRDKFGIPQSNFIGHSDIAPVRKNDPSKYFPWKRLADAGFGYWYDSTNLAEPPADFNALLALRVIGYDITTPASAIQSFKLHFIQNDSSPMLTDYDKKVLYNVYRKY</sequence>
<dbReference type="SMART" id="SM00644">
    <property type="entry name" value="Ami_2"/>
    <property type="match status" value="1"/>
</dbReference>
<feature type="region of interest" description="Disordered" evidence="5">
    <location>
        <begin position="28"/>
        <end position="95"/>
    </location>
</feature>
<name>A0ABS8PV85_9BACT</name>
<dbReference type="GO" id="GO:0008745">
    <property type="term" value="F:N-acetylmuramoyl-L-alanine amidase activity"/>
    <property type="evidence" value="ECO:0007669"/>
    <property type="project" value="UniProtKB-EC"/>
</dbReference>
<proteinExistence type="predicted"/>
<keyword evidence="6" id="KW-0732">Signal</keyword>
<dbReference type="InterPro" id="IPR051206">
    <property type="entry name" value="NAMLAA_amidase_2"/>
</dbReference>
<keyword evidence="3 8" id="KW-0378">Hydrolase</keyword>
<protein>
    <recommendedName>
        <fullName evidence="2">N-acetylmuramoyl-L-alanine amidase</fullName>
        <ecNumber evidence="2">3.5.1.28</ecNumber>
    </recommendedName>
</protein>
<accession>A0ABS8PV85</accession>
<keyword evidence="4" id="KW-0961">Cell wall biogenesis/degradation</keyword>
<dbReference type="EC" id="3.5.1.28" evidence="2"/>
<evidence type="ECO:0000256" key="6">
    <source>
        <dbReference type="SAM" id="SignalP"/>
    </source>
</evidence>
<gene>
    <name evidence="8" type="ORF">LQ567_19500</name>
</gene>
<evidence type="ECO:0000256" key="5">
    <source>
        <dbReference type="SAM" id="MobiDB-lite"/>
    </source>
</evidence>
<evidence type="ECO:0000256" key="1">
    <source>
        <dbReference type="ARBA" id="ARBA00001561"/>
    </source>
</evidence>
<feature type="domain" description="N-acetylmuramoyl-L-alanine amidase" evidence="7">
    <location>
        <begin position="146"/>
        <end position="277"/>
    </location>
</feature>
<comment type="caution">
    <text evidence="8">The sequence shown here is derived from an EMBL/GenBank/DDBJ whole genome shotgun (WGS) entry which is preliminary data.</text>
</comment>
<evidence type="ECO:0000256" key="4">
    <source>
        <dbReference type="ARBA" id="ARBA00023316"/>
    </source>
</evidence>
<feature type="compositionally biased region" description="Basic and acidic residues" evidence="5">
    <location>
        <begin position="66"/>
        <end position="83"/>
    </location>
</feature>
<evidence type="ECO:0000259" key="7">
    <source>
        <dbReference type="SMART" id="SM00644"/>
    </source>
</evidence>
<dbReference type="PANTHER" id="PTHR30417:SF1">
    <property type="entry name" value="N-ACETYLMURAMOYL-L-ALANINE AMIDASE AMID"/>
    <property type="match status" value="1"/>
</dbReference>
<comment type="catalytic activity">
    <reaction evidence="1">
        <text>Hydrolyzes the link between N-acetylmuramoyl residues and L-amino acid residues in certain cell-wall glycopeptides.</text>
        <dbReference type="EC" id="3.5.1.28"/>
    </reaction>
</comment>
<dbReference type="SUPFAM" id="SSF55846">
    <property type="entry name" value="N-acetylmuramoyl-L-alanine amidase-like"/>
    <property type="match status" value="1"/>
</dbReference>
<keyword evidence="9" id="KW-1185">Reference proteome</keyword>
<evidence type="ECO:0000256" key="2">
    <source>
        <dbReference type="ARBA" id="ARBA00011901"/>
    </source>
</evidence>
<dbReference type="Pfam" id="PF01510">
    <property type="entry name" value="Amidase_2"/>
    <property type="match status" value="1"/>
</dbReference>
<dbReference type="CDD" id="cd06583">
    <property type="entry name" value="PGRP"/>
    <property type="match status" value="1"/>
</dbReference>
<feature type="chain" id="PRO_5047292280" description="N-acetylmuramoyl-L-alanine amidase" evidence="6">
    <location>
        <begin position="22"/>
        <end position="357"/>
    </location>
</feature>
<dbReference type="Proteomes" id="UP001199816">
    <property type="component" value="Unassembled WGS sequence"/>
</dbReference>
<dbReference type="RefSeq" id="WP_231007348.1">
    <property type="nucleotide sequence ID" value="NZ_JAJNEC010000006.1"/>
</dbReference>
<feature type="compositionally biased region" description="Polar residues" evidence="5">
    <location>
        <begin position="28"/>
        <end position="64"/>
    </location>
</feature>
<organism evidence="8 9">
    <name type="scientific">Niabella pedocola</name>
    <dbReference type="NCBI Taxonomy" id="1752077"/>
    <lineage>
        <taxon>Bacteria</taxon>
        <taxon>Pseudomonadati</taxon>
        <taxon>Bacteroidota</taxon>
        <taxon>Chitinophagia</taxon>
        <taxon>Chitinophagales</taxon>
        <taxon>Chitinophagaceae</taxon>
        <taxon>Niabella</taxon>
    </lineage>
</organism>
<feature type="signal peptide" evidence="6">
    <location>
        <begin position="1"/>
        <end position="21"/>
    </location>
</feature>
<dbReference type="PROSITE" id="PS51257">
    <property type="entry name" value="PROKAR_LIPOPROTEIN"/>
    <property type="match status" value="1"/>
</dbReference>
<dbReference type="Gene3D" id="3.40.80.10">
    <property type="entry name" value="Peptidoglycan recognition protein-like"/>
    <property type="match status" value="1"/>
</dbReference>